<dbReference type="Pfam" id="PF00400">
    <property type="entry name" value="WD40"/>
    <property type="match status" value="3"/>
</dbReference>
<feature type="repeat" description="WD" evidence="2">
    <location>
        <begin position="608"/>
        <end position="649"/>
    </location>
</feature>
<accession>A0ABR0T018</accession>
<dbReference type="PROSITE" id="PS50082">
    <property type="entry name" value="WD_REPEATS_2"/>
    <property type="match status" value="3"/>
</dbReference>
<dbReference type="PANTHER" id="PTHR10039">
    <property type="entry name" value="AMELOGENIN"/>
    <property type="match status" value="1"/>
</dbReference>
<keyword evidence="5" id="KW-1185">Reference proteome</keyword>
<dbReference type="PANTHER" id="PTHR10039:SF14">
    <property type="entry name" value="NACHT DOMAIN-CONTAINING PROTEIN"/>
    <property type="match status" value="1"/>
</dbReference>
<proteinExistence type="predicted"/>
<dbReference type="PROSITE" id="PS50294">
    <property type="entry name" value="WD_REPEATS_REGION"/>
    <property type="match status" value="1"/>
</dbReference>
<organism evidence="4 5">
    <name type="scientific">Cladobotryum mycophilum</name>
    <dbReference type="NCBI Taxonomy" id="491253"/>
    <lineage>
        <taxon>Eukaryota</taxon>
        <taxon>Fungi</taxon>
        <taxon>Dikarya</taxon>
        <taxon>Ascomycota</taxon>
        <taxon>Pezizomycotina</taxon>
        <taxon>Sordariomycetes</taxon>
        <taxon>Hypocreomycetidae</taxon>
        <taxon>Hypocreales</taxon>
        <taxon>Hypocreaceae</taxon>
        <taxon>Cladobotryum</taxon>
    </lineage>
</organism>
<evidence type="ECO:0000313" key="5">
    <source>
        <dbReference type="Proteomes" id="UP001338125"/>
    </source>
</evidence>
<feature type="repeat" description="WD" evidence="2">
    <location>
        <begin position="690"/>
        <end position="719"/>
    </location>
</feature>
<keyword evidence="1" id="KW-0677">Repeat</keyword>
<sequence>MTSSRNISQNTFGNFTRVHQGDVYNTFAINQDGKNTDKIYLRDLSATDPQLDKKRILEAKGSLLYESYCWILRHPEFQRWRLIKTGILWIKGDPGKGKTMLICGIIEEIEINQYAENGYAYFFCQATDSRINTATAILGGLLLSLIRQKPSLISYLKERHITPGQPLFEGLNSWVALSEMFEAMIQDPISLGIILIVDALDECGTDRDKLLKLVVRTSNRIKWLLSSRNHKDFKRGLESKQSVVLLNLELKENAEEVSQAVNTYIDHCISDIDIIKDDEELKDQVRETLKRKANGTFLWIALVIEQLRKAMEWEIEELLEEVPEGLYNLYDLMMDQIEKQAKKRRDLCLKLLSVITTAYQPLHLDELAALWEAELEGPQGQKHLREIVQLCGSFLTLREETVYFIHQSAKDFMLERGPGAGVIIRHYFLFKSSLAIMSKTLRRNIYSLASSSIEKDEIIPPFPDPLICIRYQCIHWANHLSEANEEERKIDLQDDGCIYTFLKSVYLYWLEAVSLLRSVDQAVTALHTIHAIITVTDSSQLGNLVKDAIRFLQVNRGLVETLPLQLYSSALAFTPEKSIIRQEFLSATKVVPLVLNMPKSWGPYVQIMHGHRDKINTVVFSPDSQFLASGSLDGTARVWTTKTGNCQHILSHGELVNSIALSLDFMFLASGGEKTVRLWKLDTGEELYRLHGHQSSILSVAFTSNSALLASNAADRTARKDIAYMEMREHDVPQSPSLLTQHS</sequence>
<dbReference type="EMBL" id="JAVFKD010000001">
    <property type="protein sequence ID" value="KAK5997713.1"/>
    <property type="molecule type" value="Genomic_DNA"/>
</dbReference>
<feature type="repeat" description="WD" evidence="2">
    <location>
        <begin position="649"/>
        <end position="689"/>
    </location>
</feature>
<dbReference type="Gene3D" id="2.130.10.10">
    <property type="entry name" value="YVTN repeat-like/Quinoprotein amine dehydrogenase"/>
    <property type="match status" value="1"/>
</dbReference>
<evidence type="ECO:0000256" key="2">
    <source>
        <dbReference type="PROSITE-ProRule" id="PRU00221"/>
    </source>
</evidence>
<evidence type="ECO:0000259" key="3">
    <source>
        <dbReference type="PROSITE" id="PS50837"/>
    </source>
</evidence>
<dbReference type="PROSITE" id="PS50837">
    <property type="entry name" value="NACHT"/>
    <property type="match status" value="1"/>
</dbReference>
<dbReference type="SUPFAM" id="SSF50978">
    <property type="entry name" value="WD40 repeat-like"/>
    <property type="match status" value="1"/>
</dbReference>
<gene>
    <name evidence="4" type="ORF">PT974_00069</name>
</gene>
<feature type="domain" description="NACHT" evidence="3">
    <location>
        <begin position="86"/>
        <end position="228"/>
    </location>
</feature>
<dbReference type="SMART" id="SM00320">
    <property type="entry name" value="WD40"/>
    <property type="match status" value="3"/>
</dbReference>
<dbReference type="Pfam" id="PF24883">
    <property type="entry name" value="NPHP3_N"/>
    <property type="match status" value="1"/>
</dbReference>
<comment type="caution">
    <text evidence="4">The sequence shown here is derived from an EMBL/GenBank/DDBJ whole genome shotgun (WGS) entry which is preliminary data.</text>
</comment>
<dbReference type="Proteomes" id="UP001338125">
    <property type="component" value="Unassembled WGS sequence"/>
</dbReference>
<name>A0ABR0T018_9HYPO</name>
<protein>
    <submittedName>
        <fullName evidence="4">Vegetative incompatibility protein HET-E-1</fullName>
    </submittedName>
</protein>
<evidence type="ECO:0000313" key="4">
    <source>
        <dbReference type="EMBL" id="KAK5997713.1"/>
    </source>
</evidence>
<evidence type="ECO:0000256" key="1">
    <source>
        <dbReference type="ARBA" id="ARBA00022737"/>
    </source>
</evidence>
<dbReference type="InterPro" id="IPR056884">
    <property type="entry name" value="NPHP3-like_N"/>
</dbReference>
<dbReference type="InterPro" id="IPR015943">
    <property type="entry name" value="WD40/YVTN_repeat-like_dom_sf"/>
</dbReference>
<dbReference type="Gene3D" id="3.40.50.300">
    <property type="entry name" value="P-loop containing nucleotide triphosphate hydrolases"/>
    <property type="match status" value="1"/>
</dbReference>
<reference evidence="4 5" key="1">
    <citation type="submission" date="2024-01" db="EMBL/GenBank/DDBJ databases">
        <title>Complete genome of Cladobotryum mycophilum ATHUM6906.</title>
        <authorList>
            <person name="Christinaki A.C."/>
            <person name="Myridakis A.I."/>
            <person name="Kouvelis V.N."/>
        </authorList>
    </citation>
    <scope>NUCLEOTIDE SEQUENCE [LARGE SCALE GENOMIC DNA]</scope>
    <source>
        <strain evidence="4 5">ATHUM6906</strain>
    </source>
</reference>
<dbReference type="SUPFAM" id="SSF52540">
    <property type="entry name" value="P-loop containing nucleoside triphosphate hydrolases"/>
    <property type="match status" value="1"/>
</dbReference>
<dbReference type="InterPro" id="IPR027417">
    <property type="entry name" value="P-loop_NTPase"/>
</dbReference>
<dbReference type="InterPro" id="IPR036322">
    <property type="entry name" value="WD40_repeat_dom_sf"/>
</dbReference>
<dbReference type="InterPro" id="IPR001680">
    <property type="entry name" value="WD40_rpt"/>
</dbReference>
<dbReference type="InterPro" id="IPR007111">
    <property type="entry name" value="NACHT_NTPase"/>
</dbReference>
<keyword evidence="2" id="KW-0853">WD repeat</keyword>